<evidence type="ECO:0000256" key="4">
    <source>
        <dbReference type="ARBA" id="ARBA00022989"/>
    </source>
</evidence>
<evidence type="ECO:0000313" key="9">
    <source>
        <dbReference type="EMBL" id="KAK4546604.1"/>
    </source>
</evidence>
<evidence type="ECO:0000256" key="2">
    <source>
        <dbReference type="ARBA" id="ARBA00004394"/>
    </source>
</evidence>
<dbReference type="GO" id="GO:0046873">
    <property type="term" value="F:metal ion transmembrane transporter activity"/>
    <property type="evidence" value="ECO:0007669"/>
    <property type="project" value="InterPro"/>
</dbReference>
<dbReference type="Proteomes" id="UP001324427">
    <property type="component" value="Unassembled WGS sequence"/>
</dbReference>
<sequence length="453" mass="47088">MSGDPSMVEDEPLTNETVIGHNSDDGSFLAGALPLSLSLSSRQLRLITALGTGVLVGTSLIVIIPEGVETLYSASGSSHSHAERSLHHLERSARPLEAFTGAAKHDVWRRDGAAGGLQVGVPADSNIGFATGPDDGFDAAEAGVTQSAPATDGASDEAGLGGGEDEEHHPAGSGDHEDDARDPHAWVGISLIMGFILMYLVDTLPRHATTPTQPQRFAVSLNQFSFNRSSTSSLPNEAADETPTHDTYPSAAHHHHTSSSRPSSTTVGLVIHAAADGIALGASSLTPPTTGRRHLTLIIFLALMLHKAPAAFGLTSVLLKQGLSKRMARAHLIIFSLAAPVGALLTWAAAHILGYSSTMTGNSGSTEFATGVLLLFSAGTFLYVAMHTMQESGGEHSHAEARGNGYAGVPMHEMYDQQAAPAKGEGGPPVLLDTLVTVGGMLLPLLTQFGHAH</sequence>
<evidence type="ECO:0000256" key="3">
    <source>
        <dbReference type="ARBA" id="ARBA00022692"/>
    </source>
</evidence>
<dbReference type="GO" id="GO:0000139">
    <property type="term" value="C:Golgi membrane"/>
    <property type="evidence" value="ECO:0007669"/>
    <property type="project" value="UniProtKB-SubCell"/>
</dbReference>
<evidence type="ECO:0000256" key="7">
    <source>
        <dbReference type="SAM" id="MobiDB-lite"/>
    </source>
</evidence>
<keyword evidence="10" id="KW-1185">Reference proteome</keyword>
<comment type="subcellular location">
    <subcellularLocation>
        <location evidence="1">Endomembrane system</location>
        <topology evidence="1">Multi-pass membrane protein</topology>
    </subcellularLocation>
    <subcellularLocation>
        <location evidence="2">Golgi apparatus membrane</location>
    </subcellularLocation>
</comment>
<evidence type="ECO:0000256" key="8">
    <source>
        <dbReference type="SAM" id="Phobius"/>
    </source>
</evidence>
<protein>
    <submittedName>
        <fullName evidence="9">Uncharacterized protein</fullName>
    </submittedName>
</protein>
<dbReference type="EMBL" id="JAVFHQ010000014">
    <property type="protein sequence ID" value="KAK4546604.1"/>
    <property type="molecule type" value="Genomic_DNA"/>
</dbReference>
<dbReference type="GO" id="GO:0006829">
    <property type="term" value="P:zinc ion transport"/>
    <property type="evidence" value="ECO:0007669"/>
    <property type="project" value="InterPro"/>
</dbReference>
<dbReference type="InterPro" id="IPR045891">
    <property type="entry name" value="ZIP9"/>
</dbReference>
<evidence type="ECO:0000256" key="6">
    <source>
        <dbReference type="ARBA" id="ARBA00023136"/>
    </source>
</evidence>
<proteinExistence type="predicted"/>
<keyword evidence="6 8" id="KW-0472">Membrane</keyword>
<feature type="transmembrane region" description="Helical" evidence="8">
    <location>
        <begin position="297"/>
        <end position="319"/>
    </location>
</feature>
<accession>A0AAV9JNL8</accession>
<feature type="region of interest" description="Disordered" evidence="7">
    <location>
        <begin position="230"/>
        <end position="264"/>
    </location>
</feature>
<keyword evidence="3 8" id="KW-0812">Transmembrane</keyword>
<dbReference type="Pfam" id="PF02535">
    <property type="entry name" value="Zip"/>
    <property type="match status" value="1"/>
</dbReference>
<dbReference type="PANTHER" id="PTHR16133">
    <property type="entry name" value="SOLUTE CARRIER FAMILY 39 ZINC TRANSPORTER , MEMBER 9-RELATED"/>
    <property type="match status" value="1"/>
</dbReference>
<keyword evidence="4 8" id="KW-1133">Transmembrane helix</keyword>
<feature type="region of interest" description="Disordered" evidence="7">
    <location>
        <begin position="128"/>
        <end position="181"/>
    </location>
</feature>
<gene>
    <name evidence="9" type="ORF">LTR36_001821</name>
</gene>
<reference evidence="9 10" key="1">
    <citation type="submission" date="2021-11" db="EMBL/GenBank/DDBJ databases">
        <title>Black yeast isolated from Biological Soil Crust.</title>
        <authorList>
            <person name="Kurbessoian T."/>
        </authorList>
    </citation>
    <scope>NUCLEOTIDE SEQUENCE [LARGE SCALE GENOMIC DNA]</scope>
    <source>
        <strain evidence="9 10">CCFEE 5522</strain>
    </source>
</reference>
<feature type="transmembrane region" description="Helical" evidence="8">
    <location>
        <begin position="368"/>
        <end position="386"/>
    </location>
</feature>
<feature type="compositionally biased region" description="Basic and acidic residues" evidence="7">
    <location>
        <begin position="166"/>
        <end position="181"/>
    </location>
</feature>
<evidence type="ECO:0000256" key="1">
    <source>
        <dbReference type="ARBA" id="ARBA00004127"/>
    </source>
</evidence>
<evidence type="ECO:0000256" key="5">
    <source>
        <dbReference type="ARBA" id="ARBA00023034"/>
    </source>
</evidence>
<dbReference type="PANTHER" id="PTHR16133:SF0">
    <property type="entry name" value="ZINC_IRON REGULATED TRANSPORTER-RELATED PROTEIN 102B, ISOFORM E"/>
    <property type="match status" value="1"/>
</dbReference>
<organism evidence="9 10">
    <name type="scientific">Oleoguttula mirabilis</name>
    <dbReference type="NCBI Taxonomy" id="1507867"/>
    <lineage>
        <taxon>Eukaryota</taxon>
        <taxon>Fungi</taxon>
        <taxon>Dikarya</taxon>
        <taxon>Ascomycota</taxon>
        <taxon>Pezizomycotina</taxon>
        <taxon>Dothideomycetes</taxon>
        <taxon>Dothideomycetidae</taxon>
        <taxon>Mycosphaerellales</taxon>
        <taxon>Teratosphaeriaceae</taxon>
        <taxon>Oleoguttula</taxon>
    </lineage>
</organism>
<comment type="caution">
    <text evidence="9">The sequence shown here is derived from an EMBL/GenBank/DDBJ whole genome shotgun (WGS) entry which is preliminary data.</text>
</comment>
<evidence type="ECO:0000313" key="10">
    <source>
        <dbReference type="Proteomes" id="UP001324427"/>
    </source>
</evidence>
<dbReference type="InterPro" id="IPR003689">
    <property type="entry name" value="ZIP"/>
</dbReference>
<name>A0AAV9JNL8_9PEZI</name>
<dbReference type="AlphaFoldDB" id="A0AAV9JNL8"/>
<keyword evidence="5" id="KW-0333">Golgi apparatus</keyword>
<feature type="transmembrane region" description="Helical" evidence="8">
    <location>
        <begin position="331"/>
        <end position="356"/>
    </location>
</feature>